<comment type="caution">
    <text evidence="3">The sequence shown here is derived from an EMBL/GenBank/DDBJ whole genome shotgun (WGS) entry which is preliminary data.</text>
</comment>
<organism evidence="3 4">
    <name type="scientific">Sorghum bicolor</name>
    <name type="common">Sorghum</name>
    <name type="synonym">Sorghum vulgare</name>
    <dbReference type="NCBI Taxonomy" id="4558"/>
    <lineage>
        <taxon>Eukaryota</taxon>
        <taxon>Viridiplantae</taxon>
        <taxon>Streptophyta</taxon>
        <taxon>Embryophyta</taxon>
        <taxon>Tracheophyta</taxon>
        <taxon>Spermatophyta</taxon>
        <taxon>Magnoliopsida</taxon>
        <taxon>Liliopsida</taxon>
        <taxon>Poales</taxon>
        <taxon>Poaceae</taxon>
        <taxon>PACMAD clade</taxon>
        <taxon>Panicoideae</taxon>
        <taxon>Andropogonodae</taxon>
        <taxon>Andropogoneae</taxon>
        <taxon>Sorghinae</taxon>
        <taxon>Sorghum</taxon>
    </lineage>
</organism>
<reference evidence="3" key="2">
    <citation type="submission" date="2020-10" db="EMBL/GenBank/DDBJ databases">
        <authorList>
            <person name="Cooper E.A."/>
            <person name="Brenton Z.W."/>
            <person name="Flinn B.S."/>
            <person name="Jenkins J."/>
            <person name="Shu S."/>
            <person name="Flowers D."/>
            <person name="Luo F."/>
            <person name="Wang Y."/>
            <person name="Xia P."/>
            <person name="Barry K."/>
            <person name="Daum C."/>
            <person name="Lipzen A."/>
            <person name="Yoshinaga Y."/>
            <person name="Schmutz J."/>
            <person name="Saski C."/>
            <person name="Vermerris W."/>
            <person name="Kresovich S."/>
        </authorList>
    </citation>
    <scope>NUCLEOTIDE SEQUENCE</scope>
</reference>
<accession>A0A921RZA3</accession>
<keyword evidence="2" id="KW-0732">Signal</keyword>
<reference evidence="3" key="1">
    <citation type="journal article" date="2019" name="BMC Genomics">
        <title>A new reference genome for Sorghum bicolor reveals high levels of sequence similarity between sweet and grain genotypes: implications for the genetics of sugar metabolism.</title>
        <authorList>
            <person name="Cooper E.A."/>
            <person name="Brenton Z.W."/>
            <person name="Flinn B.S."/>
            <person name="Jenkins J."/>
            <person name="Shu S."/>
            <person name="Flowers D."/>
            <person name="Luo F."/>
            <person name="Wang Y."/>
            <person name="Xia P."/>
            <person name="Barry K."/>
            <person name="Daum C."/>
            <person name="Lipzen A."/>
            <person name="Yoshinaga Y."/>
            <person name="Schmutz J."/>
            <person name="Saski C."/>
            <person name="Vermerris W."/>
            <person name="Kresovich S."/>
        </authorList>
    </citation>
    <scope>NUCLEOTIDE SEQUENCE</scope>
</reference>
<sequence length="182" mass="19102">MHSRMTMKRPAAMYALLPLLVVLAASSFLFQVSGCSRPPPEESRTIPRQVLRRDGEPHVQQHHRDNADGTGTTRPAGLEMEAGTVEKGATRAEDGGGVAPSSAASAPARDMVGHHQVDSGSSDLGGAPMMMATRPPVRLRSELPRRVLAGAPPVVEGAADSAAKSSCHSSDVHINCPPSSRN</sequence>
<protein>
    <submittedName>
        <fullName evidence="3">Uncharacterized protein</fullName>
    </submittedName>
</protein>
<evidence type="ECO:0000256" key="1">
    <source>
        <dbReference type="SAM" id="MobiDB-lite"/>
    </source>
</evidence>
<dbReference type="AlphaFoldDB" id="A0A921RZA3"/>
<dbReference type="Proteomes" id="UP000807115">
    <property type="component" value="Chromosome 1"/>
</dbReference>
<dbReference type="EMBL" id="CM027680">
    <property type="protein sequence ID" value="KAG0547897.1"/>
    <property type="molecule type" value="Genomic_DNA"/>
</dbReference>
<feature type="region of interest" description="Disordered" evidence="1">
    <location>
        <begin position="156"/>
        <end position="182"/>
    </location>
</feature>
<evidence type="ECO:0000313" key="4">
    <source>
        <dbReference type="Proteomes" id="UP000807115"/>
    </source>
</evidence>
<evidence type="ECO:0000313" key="3">
    <source>
        <dbReference type="EMBL" id="KAG0547897.1"/>
    </source>
</evidence>
<feature type="compositionally biased region" description="Basic and acidic residues" evidence="1">
    <location>
        <begin position="52"/>
        <end position="67"/>
    </location>
</feature>
<proteinExistence type="predicted"/>
<feature type="signal peptide" evidence="2">
    <location>
        <begin position="1"/>
        <end position="34"/>
    </location>
</feature>
<evidence type="ECO:0000256" key="2">
    <source>
        <dbReference type="SAM" id="SignalP"/>
    </source>
</evidence>
<feature type="compositionally biased region" description="Low complexity" evidence="1">
    <location>
        <begin position="99"/>
        <end position="108"/>
    </location>
</feature>
<name>A0A921RZA3_SORBI</name>
<feature type="region of interest" description="Disordered" evidence="1">
    <location>
        <begin position="52"/>
        <end position="127"/>
    </location>
</feature>
<feature type="chain" id="PRO_5037218722" evidence="2">
    <location>
        <begin position="35"/>
        <end position="182"/>
    </location>
</feature>
<gene>
    <name evidence="3" type="ORF">BDA96_01G119900</name>
</gene>